<dbReference type="PANTHER" id="PTHR38049:SF1">
    <property type="entry name" value="PROTEIN KINASE DOMAIN-CONTAINING PROTEIN"/>
    <property type="match status" value="1"/>
</dbReference>
<sequence length="219" mass="23962">MVIGLLTIASIPSTIGVCEALSAQKKQNAADKEKAKFTATTALSLAGEHPVECPLVLIAGRLFINHPDAPMPAHTFSGYYFNYPGETECLGLVSTISNDPPMLNWIFFDKDTGRMQHAGRKDTIGHCVGPWGWTEGKGEDDGKWLTYEKSATDFVAVEEEVMLGGKVTGVWGVYLNRGQDEVANGVPILIRRSFGMDSKFVRDSQRTQPRPGQDRGESK</sequence>
<dbReference type="Proteomes" id="UP001642482">
    <property type="component" value="Unassembled WGS sequence"/>
</dbReference>
<feature type="signal peptide" evidence="2">
    <location>
        <begin position="1"/>
        <end position="20"/>
    </location>
</feature>
<evidence type="ECO:0000256" key="1">
    <source>
        <dbReference type="SAM" id="MobiDB-lite"/>
    </source>
</evidence>
<evidence type="ECO:0000313" key="4">
    <source>
        <dbReference type="Proteomes" id="UP001642482"/>
    </source>
</evidence>
<feature type="region of interest" description="Disordered" evidence="1">
    <location>
        <begin position="200"/>
        <end position="219"/>
    </location>
</feature>
<dbReference type="PANTHER" id="PTHR38049">
    <property type="entry name" value="RICIN B LECTIN DOMAIN-CONTAINING PROTEIN"/>
    <property type="match status" value="1"/>
</dbReference>
<reference evidence="3 4" key="1">
    <citation type="submission" date="2024-01" db="EMBL/GenBank/DDBJ databases">
        <authorList>
            <person name="Allen C."/>
            <person name="Tagirdzhanova G."/>
        </authorList>
    </citation>
    <scope>NUCLEOTIDE SEQUENCE [LARGE SCALE GENOMIC DNA]</scope>
</reference>
<name>A0ABP0CJG6_9PEZI</name>
<keyword evidence="4" id="KW-1185">Reference proteome</keyword>
<proteinExistence type="predicted"/>
<evidence type="ECO:0000256" key="2">
    <source>
        <dbReference type="SAM" id="SignalP"/>
    </source>
</evidence>
<comment type="caution">
    <text evidence="3">The sequence shown here is derived from an EMBL/GenBank/DDBJ whole genome shotgun (WGS) entry which is preliminary data.</text>
</comment>
<protein>
    <submittedName>
        <fullName evidence="3">Uncharacterized protein</fullName>
    </submittedName>
</protein>
<feature type="chain" id="PRO_5045233609" evidence="2">
    <location>
        <begin position="21"/>
        <end position="219"/>
    </location>
</feature>
<keyword evidence="2" id="KW-0732">Signal</keyword>
<dbReference type="EMBL" id="CAWUHD010000102">
    <property type="protein sequence ID" value="CAK7231541.1"/>
    <property type="molecule type" value="Genomic_DNA"/>
</dbReference>
<organism evidence="3 4">
    <name type="scientific">Sporothrix eucalyptigena</name>
    <dbReference type="NCBI Taxonomy" id="1812306"/>
    <lineage>
        <taxon>Eukaryota</taxon>
        <taxon>Fungi</taxon>
        <taxon>Dikarya</taxon>
        <taxon>Ascomycota</taxon>
        <taxon>Pezizomycotina</taxon>
        <taxon>Sordariomycetes</taxon>
        <taxon>Sordariomycetidae</taxon>
        <taxon>Ophiostomatales</taxon>
        <taxon>Ophiostomataceae</taxon>
        <taxon>Sporothrix</taxon>
    </lineage>
</organism>
<accession>A0ABP0CJG6</accession>
<gene>
    <name evidence="3" type="ORF">SEUCBS140593_007961</name>
</gene>
<evidence type="ECO:0000313" key="3">
    <source>
        <dbReference type="EMBL" id="CAK7231541.1"/>
    </source>
</evidence>